<dbReference type="RefSeq" id="WP_127486155.1">
    <property type="nucleotide sequence ID" value="NZ_CP022572.1"/>
</dbReference>
<proteinExistence type="predicted"/>
<protein>
    <submittedName>
        <fullName evidence="2">Sporulation protein</fullName>
    </submittedName>
</protein>
<dbReference type="STRING" id="1193713.GCA_001636315_04125"/>
<dbReference type="PROSITE" id="PS51257">
    <property type="entry name" value="PROKAR_LIPOPROTEIN"/>
    <property type="match status" value="1"/>
</dbReference>
<dbReference type="KEGG" id="nmk:CHR53_08410"/>
<feature type="signal peptide" evidence="1">
    <location>
        <begin position="1"/>
        <end position="22"/>
    </location>
</feature>
<dbReference type="Pfam" id="PF09580">
    <property type="entry name" value="Spore_YhcN_YlaJ"/>
    <property type="match status" value="1"/>
</dbReference>
<reference evidence="2 3" key="1">
    <citation type="submission" date="2017-07" db="EMBL/GenBank/DDBJ databases">
        <title>The complete genome sequence of Bacillus mesonae strain H20-5, an efficient strain improving plant abiotic stress resistance.</title>
        <authorList>
            <person name="Kim S.Y."/>
            <person name="Song H."/>
            <person name="Sang M.K."/>
            <person name="Weon H.-Y."/>
            <person name="Song J."/>
        </authorList>
    </citation>
    <scope>NUCLEOTIDE SEQUENCE [LARGE SCALE GENOMIC DNA]</scope>
    <source>
        <strain evidence="2 3">H20-5</strain>
    </source>
</reference>
<evidence type="ECO:0000256" key="1">
    <source>
        <dbReference type="SAM" id="SignalP"/>
    </source>
</evidence>
<feature type="chain" id="PRO_5039212939" evidence="1">
    <location>
        <begin position="23"/>
        <end position="154"/>
    </location>
</feature>
<name>A0A3T0HVZ0_9BACI</name>
<dbReference type="EMBL" id="CP022572">
    <property type="protein sequence ID" value="AZU61285.1"/>
    <property type="molecule type" value="Genomic_DNA"/>
</dbReference>
<dbReference type="Proteomes" id="UP000282892">
    <property type="component" value="Chromosome"/>
</dbReference>
<dbReference type="AlphaFoldDB" id="A0A3T0HVZ0"/>
<accession>A0A3T0HVZ0</accession>
<dbReference type="OrthoDB" id="2969307at2"/>
<keyword evidence="3" id="KW-1185">Reference proteome</keyword>
<gene>
    <name evidence="2" type="ORF">CHR53_08410</name>
</gene>
<evidence type="ECO:0000313" key="3">
    <source>
        <dbReference type="Proteomes" id="UP000282892"/>
    </source>
</evidence>
<evidence type="ECO:0000313" key="2">
    <source>
        <dbReference type="EMBL" id="AZU61285.1"/>
    </source>
</evidence>
<keyword evidence="1" id="KW-0732">Signal</keyword>
<organism evidence="2 3">
    <name type="scientific">Neobacillus mesonae</name>
    <dbReference type="NCBI Taxonomy" id="1193713"/>
    <lineage>
        <taxon>Bacteria</taxon>
        <taxon>Bacillati</taxon>
        <taxon>Bacillota</taxon>
        <taxon>Bacilli</taxon>
        <taxon>Bacillales</taxon>
        <taxon>Bacillaceae</taxon>
        <taxon>Neobacillus</taxon>
    </lineage>
</organism>
<sequence length="154" mass="17823">MLTIRHLLLFACLLLLTSCNQNQDAKDSQLALMKTTNPGPVVTDHHNLNLGENVKNDVSSLPELYDVAVVKGEKNILVVYKVKHMQRFRMKKIEKNVTKMLEKKYPDEKFTVSSDYKIFLEAVRLEEKIKSGKFSEQRAEKRLQEIVKMTEART</sequence>
<dbReference type="InterPro" id="IPR019076">
    <property type="entry name" value="Spore_lipoprot_YhcN/YlaJ-like"/>
</dbReference>